<comment type="caution">
    <text evidence="1">The sequence shown here is derived from an EMBL/GenBank/DDBJ whole genome shotgun (WGS) entry which is preliminary data.</text>
</comment>
<reference evidence="1" key="1">
    <citation type="journal article" date="2015" name="Nature">
        <title>Complex archaea that bridge the gap between prokaryotes and eukaryotes.</title>
        <authorList>
            <person name="Spang A."/>
            <person name="Saw J.H."/>
            <person name="Jorgensen S.L."/>
            <person name="Zaremba-Niedzwiedzka K."/>
            <person name="Martijn J."/>
            <person name="Lind A.E."/>
            <person name="van Eijk R."/>
            <person name="Schleper C."/>
            <person name="Guy L."/>
            <person name="Ettema T.J."/>
        </authorList>
    </citation>
    <scope>NUCLEOTIDE SEQUENCE</scope>
</reference>
<sequence length="78" mass="9437">MEVKEYCDNRKLEMVTESRELDRKYQGLLAQGKQLEALLNQTNELKRRLDIEDPPEGLKMNVSEFYLLRRIKHKVWEE</sequence>
<name>A0A0F9KSM2_9ZZZZ</name>
<evidence type="ECO:0000313" key="1">
    <source>
        <dbReference type="EMBL" id="KKM85259.1"/>
    </source>
</evidence>
<dbReference type="AlphaFoldDB" id="A0A0F9KSM2"/>
<protein>
    <submittedName>
        <fullName evidence="1">Uncharacterized protein</fullName>
    </submittedName>
</protein>
<proteinExistence type="predicted"/>
<dbReference type="EMBL" id="LAZR01007440">
    <property type="protein sequence ID" value="KKM85259.1"/>
    <property type="molecule type" value="Genomic_DNA"/>
</dbReference>
<accession>A0A0F9KSM2</accession>
<feature type="non-terminal residue" evidence="1">
    <location>
        <position position="78"/>
    </location>
</feature>
<gene>
    <name evidence="1" type="ORF">LCGC14_1290920</name>
</gene>
<organism evidence="1">
    <name type="scientific">marine sediment metagenome</name>
    <dbReference type="NCBI Taxonomy" id="412755"/>
    <lineage>
        <taxon>unclassified sequences</taxon>
        <taxon>metagenomes</taxon>
        <taxon>ecological metagenomes</taxon>
    </lineage>
</organism>